<accession>A0ABV3J2R8</accession>
<dbReference type="GO" id="GO:0016757">
    <property type="term" value="F:glycosyltransferase activity"/>
    <property type="evidence" value="ECO:0007669"/>
    <property type="project" value="UniProtKB-KW"/>
</dbReference>
<feature type="domain" description="Glycosyltransferase 2-like" evidence="1">
    <location>
        <begin position="16"/>
        <end position="141"/>
    </location>
</feature>
<organism evidence="2 3">
    <name type="scientific">Streptomyces roseoverticillatus</name>
    <dbReference type="NCBI Taxonomy" id="66429"/>
    <lineage>
        <taxon>Bacteria</taxon>
        <taxon>Bacillati</taxon>
        <taxon>Actinomycetota</taxon>
        <taxon>Actinomycetes</taxon>
        <taxon>Kitasatosporales</taxon>
        <taxon>Streptomycetaceae</taxon>
        <taxon>Streptomyces</taxon>
    </lineage>
</organism>
<evidence type="ECO:0000259" key="1">
    <source>
        <dbReference type="Pfam" id="PF00535"/>
    </source>
</evidence>
<dbReference type="EC" id="2.4.-.-" evidence="2"/>
<dbReference type="PANTHER" id="PTHR22916">
    <property type="entry name" value="GLYCOSYLTRANSFERASE"/>
    <property type="match status" value="1"/>
</dbReference>
<dbReference type="Pfam" id="PF00535">
    <property type="entry name" value="Glycos_transf_2"/>
    <property type="match status" value="1"/>
</dbReference>
<name>A0ABV3J2R8_9ACTN</name>
<comment type="caution">
    <text evidence="2">The sequence shown here is derived from an EMBL/GenBank/DDBJ whole genome shotgun (WGS) entry which is preliminary data.</text>
</comment>
<dbReference type="RefSeq" id="WP_366090230.1">
    <property type="nucleotide sequence ID" value="NZ_JBFASG010000042.1"/>
</dbReference>
<sequence length="538" mass="58020">MTVNGSGTLPAAQVGVIVIGFNDAAHIRDAVRSALAQGPAVAEVIAVDDASTDGTAAILDELADTDPRLRVVHRAANSGGCGTPRNDGVRAATAPYVMFLDSDDTLPEGAADALLGAALRHRAPVAAGLCVRRELPQRRDTGWQPALYRRPAVYAGPEARPALLRDTLCVNKLYARDFLTEHGITFPEGRFIYEDFVFAARVMAAAPRVATVPDTVYIWHVRRDAAAPSISLDRERIANWQARVASHRSSVEVFLDAGSKPLARAARVKFLDHDLRMYVRELPARSAGYRHAWWRVTRGYLAGFDEAELSAARPPARWIARVVLAAEAPRDLERLAQLAARPARLLPPYAQDAAAAPVWSADLPRAALDGVLGPGAVPPHHLPVTVDAELRLTARARARLRLRVHDLYGRLATIGPQAAEVELRHRDGGIVLRRAVPLTDEGAAWTARVVLPLSVLAGRDRRDGAAPPQTWDVRVRVQCAGGAFRTTVRAVGRGLHRAALPSLRHGLLLARPYATVNGSLALRLASGARGAWAVARRG</sequence>
<keyword evidence="2" id="KW-0328">Glycosyltransferase</keyword>
<keyword evidence="3" id="KW-1185">Reference proteome</keyword>
<evidence type="ECO:0000313" key="2">
    <source>
        <dbReference type="EMBL" id="MEV4926976.1"/>
    </source>
</evidence>
<protein>
    <submittedName>
        <fullName evidence="2">Glycosyltransferase family 2 protein</fullName>
        <ecNumber evidence="2">2.4.-.-</ecNumber>
    </submittedName>
</protein>
<gene>
    <name evidence="2" type="ORF">AB0L03_29820</name>
</gene>
<evidence type="ECO:0000313" key="3">
    <source>
        <dbReference type="Proteomes" id="UP001552479"/>
    </source>
</evidence>
<keyword evidence="2" id="KW-0808">Transferase</keyword>
<dbReference type="InterPro" id="IPR001173">
    <property type="entry name" value="Glyco_trans_2-like"/>
</dbReference>
<proteinExistence type="predicted"/>
<dbReference type="Proteomes" id="UP001552479">
    <property type="component" value="Unassembled WGS sequence"/>
</dbReference>
<dbReference type="SUPFAM" id="SSF53448">
    <property type="entry name" value="Nucleotide-diphospho-sugar transferases"/>
    <property type="match status" value="1"/>
</dbReference>
<dbReference type="PANTHER" id="PTHR22916:SF3">
    <property type="entry name" value="UDP-GLCNAC:BETAGAL BETA-1,3-N-ACETYLGLUCOSAMINYLTRANSFERASE-LIKE PROTEIN 1"/>
    <property type="match status" value="1"/>
</dbReference>
<dbReference type="CDD" id="cd00761">
    <property type="entry name" value="Glyco_tranf_GTA_type"/>
    <property type="match status" value="1"/>
</dbReference>
<reference evidence="2 3" key="1">
    <citation type="submission" date="2024-06" db="EMBL/GenBank/DDBJ databases">
        <title>The Natural Products Discovery Center: Release of the First 8490 Sequenced Strains for Exploring Actinobacteria Biosynthetic Diversity.</title>
        <authorList>
            <person name="Kalkreuter E."/>
            <person name="Kautsar S.A."/>
            <person name="Yang D."/>
            <person name="Bader C.D."/>
            <person name="Teijaro C.N."/>
            <person name="Fluegel L."/>
            <person name="Davis C.M."/>
            <person name="Simpson J.R."/>
            <person name="Lauterbach L."/>
            <person name="Steele A.D."/>
            <person name="Gui C."/>
            <person name="Meng S."/>
            <person name="Li G."/>
            <person name="Viehrig K."/>
            <person name="Ye F."/>
            <person name="Su P."/>
            <person name="Kiefer A.F."/>
            <person name="Nichols A."/>
            <person name="Cepeda A.J."/>
            <person name="Yan W."/>
            <person name="Fan B."/>
            <person name="Jiang Y."/>
            <person name="Adhikari A."/>
            <person name="Zheng C.-J."/>
            <person name="Schuster L."/>
            <person name="Cowan T.M."/>
            <person name="Smanski M.J."/>
            <person name="Chevrette M.G."/>
            <person name="De Carvalho L.P.S."/>
            <person name="Shen B."/>
        </authorList>
    </citation>
    <scope>NUCLEOTIDE SEQUENCE [LARGE SCALE GENOMIC DNA]</scope>
    <source>
        <strain evidence="2 3">NPDC053791</strain>
    </source>
</reference>
<dbReference type="EMBL" id="JBFASG010000042">
    <property type="protein sequence ID" value="MEV4926976.1"/>
    <property type="molecule type" value="Genomic_DNA"/>
</dbReference>
<dbReference type="Gene3D" id="3.90.550.10">
    <property type="entry name" value="Spore Coat Polysaccharide Biosynthesis Protein SpsA, Chain A"/>
    <property type="match status" value="1"/>
</dbReference>
<dbReference type="InterPro" id="IPR029044">
    <property type="entry name" value="Nucleotide-diphossugar_trans"/>
</dbReference>